<dbReference type="PANTHER" id="PTHR45890">
    <property type="entry name" value="AARF DOMAIN CONTAINING KINASE 2 (PREDICTED)"/>
    <property type="match status" value="1"/>
</dbReference>
<keyword evidence="3" id="KW-1185">Reference proteome</keyword>
<reference evidence="2 3" key="1">
    <citation type="journal article" date="2018" name="Front. Plant Sci.">
        <title>Red Clover (Trifolium pratense) and Zigzag Clover (T. medium) - A Picture of Genomic Similarities and Differences.</title>
        <authorList>
            <person name="Dluhosova J."/>
            <person name="Istvanek J."/>
            <person name="Nedelnik J."/>
            <person name="Repkova J."/>
        </authorList>
    </citation>
    <scope>NUCLEOTIDE SEQUENCE [LARGE SCALE GENOMIC DNA]</scope>
    <source>
        <strain evidence="3">cv. 10/8</strain>
        <tissue evidence="2">Leaf</tissue>
    </source>
</reference>
<feature type="non-terminal residue" evidence="2">
    <location>
        <position position="78"/>
    </location>
</feature>
<dbReference type="InterPro" id="IPR052402">
    <property type="entry name" value="ADCK_kinase"/>
</dbReference>
<protein>
    <submittedName>
        <fullName evidence="2">Putative serine/threonine-protein kinase abkC-like</fullName>
    </submittedName>
</protein>
<organism evidence="2 3">
    <name type="scientific">Trifolium medium</name>
    <dbReference type="NCBI Taxonomy" id="97028"/>
    <lineage>
        <taxon>Eukaryota</taxon>
        <taxon>Viridiplantae</taxon>
        <taxon>Streptophyta</taxon>
        <taxon>Embryophyta</taxon>
        <taxon>Tracheophyta</taxon>
        <taxon>Spermatophyta</taxon>
        <taxon>Magnoliopsida</taxon>
        <taxon>eudicotyledons</taxon>
        <taxon>Gunneridae</taxon>
        <taxon>Pentapetalae</taxon>
        <taxon>rosids</taxon>
        <taxon>fabids</taxon>
        <taxon>Fabales</taxon>
        <taxon>Fabaceae</taxon>
        <taxon>Papilionoideae</taxon>
        <taxon>50 kb inversion clade</taxon>
        <taxon>NPAAA clade</taxon>
        <taxon>Hologalegina</taxon>
        <taxon>IRL clade</taxon>
        <taxon>Trifolieae</taxon>
        <taxon>Trifolium</taxon>
    </lineage>
</organism>
<keyword evidence="2" id="KW-0808">Transferase</keyword>
<dbReference type="Proteomes" id="UP000265520">
    <property type="component" value="Unassembled WGS sequence"/>
</dbReference>
<evidence type="ECO:0000313" key="3">
    <source>
        <dbReference type="Proteomes" id="UP000265520"/>
    </source>
</evidence>
<dbReference type="Pfam" id="PF03109">
    <property type="entry name" value="ABC1"/>
    <property type="match status" value="1"/>
</dbReference>
<accession>A0A392S2F1</accession>
<comment type="caution">
    <text evidence="2">The sequence shown here is derived from an EMBL/GenBank/DDBJ whole genome shotgun (WGS) entry which is preliminary data.</text>
</comment>
<evidence type="ECO:0000313" key="2">
    <source>
        <dbReference type="EMBL" id="MCI42859.1"/>
    </source>
</evidence>
<dbReference type="EMBL" id="LXQA010310025">
    <property type="protein sequence ID" value="MCI42859.1"/>
    <property type="molecule type" value="Genomic_DNA"/>
</dbReference>
<dbReference type="InterPro" id="IPR004147">
    <property type="entry name" value="ABC1_dom"/>
</dbReference>
<dbReference type="PANTHER" id="PTHR45890:SF23">
    <property type="entry name" value="ABKC-LIKE PROTEIN, PUTATIVE-RELATED"/>
    <property type="match status" value="1"/>
</dbReference>
<dbReference type="AlphaFoldDB" id="A0A392S2F1"/>
<evidence type="ECO:0000259" key="1">
    <source>
        <dbReference type="Pfam" id="PF03109"/>
    </source>
</evidence>
<name>A0A392S2F1_9FABA</name>
<feature type="domain" description="ABC1 atypical kinase-like" evidence="1">
    <location>
        <begin position="1"/>
        <end position="59"/>
    </location>
</feature>
<proteinExistence type="predicted"/>
<keyword evidence="2" id="KW-0418">Kinase</keyword>
<dbReference type="GO" id="GO:0016301">
    <property type="term" value="F:kinase activity"/>
    <property type="evidence" value="ECO:0007669"/>
    <property type="project" value="UniProtKB-KW"/>
</dbReference>
<sequence>MHPGNILVRGKSSKRLFKSKPHVIFLDVGMTAELSGSDRVNLLEFFKSVARRDGRTAAECALSLSKKQNCPNPQAFIE</sequence>